<organism evidence="2">
    <name type="scientific">Billgrantia gudaonensis</name>
    <dbReference type="NCBI Taxonomy" id="376427"/>
    <lineage>
        <taxon>Bacteria</taxon>
        <taxon>Pseudomonadati</taxon>
        <taxon>Pseudomonadota</taxon>
        <taxon>Gammaproteobacteria</taxon>
        <taxon>Oceanospirillales</taxon>
        <taxon>Halomonadaceae</taxon>
        <taxon>Billgrantia</taxon>
    </lineage>
</organism>
<feature type="region of interest" description="Disordered" evidence="1">
    <location>
        <begin position="85"/>
        <end position="126"/>
    </location>
</feature>
<dbReference type="AlphaFoldDB" id="A0A432JL18"/>
<comment type="caution">
    <text evidence="2">The sequence shown here is derived from an EMBL/GenBank/DDBJ whole genome shotgun (WGS) entry which is preliminary data.</text>
</comment>
<feature type="compositionally biased region" description="Basic residues" evidence="1">
    <location>
        <begin position="114"/>
        <end position="126"/>
    </location>
</feature>
<feature type="compositionally biased region" description="Pro residues" evidence="1">
    <location>
        <begin position="28"/>
        <end position="38"/>
    </location>
</feature>
<feature type="region of interest" description="Disordered" evidence="1">
    <location>
        <begin position="23"/>
        <end position="46"/>
    </location>
</feature>
<sequence length="126" mass="13537">MGIPLGRFAHRSGTAHRAGARLMTTLPGEPPPFPPTPPNRDGHRTSGFRVTLLDRRLARSSKIAVRPDRPGLSRDNLIYVAISTPRGTATSAGPGNTSSAEDFAGRTPALPRCSRTKNRYRPVGRG</sequence>
<dbReference type="EMBL" id="RXHI01000001">
    <property type="protein sequence ID" value="RUA23261.1"/>
    <property type="molecule type" value="Genomic_DNA"/>
</dbReference>
<gene>
    <name evidence="2" type="ORF">DSL92_00485</name>
</gene>
<evidence type="ECO:0000313" key="2">
    <source>
        <dbReference type="EMBL" id="RUA23261.1"/>
    </source>
</evidence>
<feature type="compositionally biased region" description="Polar residues" evidence="1">
    <location>
        <begin position="85"/>
        <end position="100"/>
    </location>
</feature>
<protein>
    <submittedName>
        <fullName evidence="2">Uncharacterized protein</fullName>
    </submittedName>
</protein>
<accession>A0A432JL18</accession>
<evidence type="ECO:0000256" key="1">
    <source>
        <dbReference type="SAM" id="MobiDB-lite"/>
    </source>
</evidence>
<proteinExistence type="predicted"/>
<reference evidence="2" key="1">
    <citation type="submission" date="2018-12" db="EMBL/GenBank/DDBJ databases">
        <authorList>
            <person name="Jadhav K."/>
            <person name="Kushwaha B."/>
            <person name="Jadhav I."/>
        </authorList>
    </citation>
    <scope>NUCLEOTIDE SEQUENCE [LARGE SCALE GENOMIC DNA]</scope>
    <source>
        <strain evidence="2">SBS 10</strain>
    </source>
</reference>
<name>A0A432JL18_9GAMM</name>